<proteinExistence type="predicted"/>
<evidence type="ECO:0000313" key="3">
    <source>
        <dbReference type="Proteomes" id="UP000294933"/>
    </source>
</evidence>
<dbReference type="EMBL" id="ML170164">
    <property type="protein sequence ID" value="TDL25400.1"/>
    <property type="molecule type" value="Genomic_DNA"/>
</dbReference>
<feature type="compositionally biased region" description="Polar residues" evidence="1">
    <location>
        <begin position="41"/>
        <end position="55"/>
    </location>
</feature>
<name>A0A4Y7QEV3_9AGAM</name>
<evidence type="ECO:0000313" key="2">
    <source>
        <dbReference type="EMBL" id="TDL25400.1"/>
    </source>
</evidence>
<gene>
    <name evidence="2" type="ORF">BD410DRAFT_638597</name>
</gene>
<feature type="region of interest" description="Disordered" evidence="1">
    <location>
        <begin position="1"/>
        <end position="154"/>
    </location>
</feature>
<feature type="compositionally biased region" description="Polar residues" evidence="1">
    <location>
        <begin position="74"/>
        <end position="102"/>
    </location>
</feature>
<reference evidence="2 3" key="1">
    <citation type="submission" date="2018-06" db="EMBL/GenBank/DDBJ databases">
        <title>A transcriptomic atlas of mushroom development highlights an independent origin of complex multicellularity.</title>
        <authorList>
            <consortium name="DOE Joint Genome Institute"/>
            <person name="Krizsan K."/>
            <person name="Almasi E."/>
            <person name="Merenyi Z."/>
            <person name="Sahu N."/>
            <person name="Viragh M."/>
            <person name="Koszo T."/>
            <person name="Mondo S."/>
            <person name="Kiss B."/>
            <person name="Balint B."/>
            <person name="Kues U."/>
            <person name="Barry K."/>
            <person name="Hegedus J.C."/>
            <person name="Henrissat B."/>
            <person name="Johnson J."/>
            <person name="Lipzen A."/>
            <person name="Ohm R."/>
            <person name="Nagy I."/>
            <person name="Pangilinan J."/>
            <person name="Yan J."/>
            <person name="Xiong Y."/>
            <person name="Grigoriev I.V."/>
            <person name="Hibbett D.S."/>
            <person name="Nagy L.G."/>
        </authorList>
    </citation>
    <scope>NUCLEOTIDE SEQUENCE [LARGE SCALE GENOMIC DNA]</scope>
    <source>
        <strain evidence="2 3">SZMC22713</strain>
    </source>
</reference>
<organism evidence="2 3">
    <name type="scientific">Rickenella mellea</name>
    <dbReference type="NCBI Taxonomy" id="50990"/>
    <lineage>
        <taxon>Eukaryota</taxon>
        <taxon>Fungi</taxon>
        <taxon>Dikarya</taxon>
        <taxon>Basidiomycota</taxon>
        <taxon>Agaricomycotina</taxon>
        <taxon>Agaricomycetes</taxon>
        <taxon>Hymenochaetales</taxon>
        <taxon>Rickenellaceae</taxon>
        <taxon>Rickenella</taxon>
    </lineage>
</organism>
<sequence>MGPSRNPFGNWSAKPTVRRDDEWHRKYSQAASNMHAVTATLGAQQPDTIGTQVQPNGGEESKDSVGQGTDEGMHTNSTNKAAPAISATSGQDAENPRTSDVSVSRAPNPANTEPLTEFGSLPAPRYPSKSAQSSERHVVREPTKYERRGPHPRR</sequence>
<dbReference type="Proteomes" id="UP000294933">
    <property type="component" value="Unassembled WGS sequence"/>
</dbReference>
<dbReference type="AlphaFoldDB" id="A0A4Y7QEV3"/>
<dbReference type="VEuPathDB" id="FungiDB:BD410DRAFT_638597"/>
<evidence type="ECO:0000256" key="1">
    <source>
        <dbReference type="SAM" id="MobiDB-lite"/>
    </source>
</evidence>
<keyword evidence="3" id="KW-1185">Reference proteome</keyword>
<accession>A0A4Y7QEV3</accession>
<protein>
    <submittedName>
        <fullName evidence="2">Uncharacterized protein</fullName>
    </submittedName>
</protein>
<feature type="compositionally biased region" description="Basic and acidic residues" evidence="1">
    <location>
        <begin position="134"/>
        <end position="154"/>
    </location>
</feature>